<feature type="region of interest" description="Disordered" evidence="7">
    <location>
        <begin position="217"/>
        <end position="369"/>
    </location>
</feature>
<keyword evidence="2" id="KW-0813">Transport</keyword>
<dbReference type="GO" id="GO:0016020">
    <property type="term" value="C:membrane"/>
    <property type="evidence" value="ECO:0007669"/>
    <property type="project" value="UniProtKB-SubCell"/>
</dbReference>
<accession>A0A7S1WDC1</accession>
<keyword evidence="6" id="KW-0472">Membrane</keyword>
<feature type="compositionally biased region" description="Polar residues" evidence="7">
    <location>
        <begin position="299"/>
        <end position="311"/>
    </location>
</feature>
<sequence>MEPESLAFLAHVEEQCEVLVHWMQRHIIDGLNNEVVIVPPPILSRVFQELSRGLVNAQNVRKIAEVPFPFPYTQMSIVMLLSSTVLTPVLAAITSSTSWEAAFLAFMPVLTFWCLNYMAAEIEQPFGEDANDLPLPEMVAAMNNSLRRLIDPQTQNLPRFNYVPEAHSTCPTRTWGEHCNPDLNFAAVWSCATLASTASDRRYDADFAKRRRHKLPPAMQQVAAQMRQSPSGRRGSDHGIVTPVTRTPSASLPMERMVAPSPPPPREPADVLPMSMLDPGYTARGRRMAGPETAAGVATSRTGLDGSQSAPLTAPPPLQGRPPESRGRSGSRGEERRNQGSKESNGVQGAERENGIHPPGLISGTEDDPRGLEWLTANAILSVVPSQIGSRR</sequence>
<dbReference type="InterPro" id="IPR044669">
    <property type="entry name" value="YneE/VCCN1/2-like"/>
</dbReference>
<evidence type="ECO:0000313" key="8">
    <source>
        <dbReference type="EMBL" id="CAD9162117.1"/>
    </source>
</evidence>
<evidence type="ECO:0000256" key="7">
    <source>
        <dbReference type="SAM" id="MobiDB-lite"/>
    </source>
</evidence>
<protein>
    <submittedName>
        <fullName evidence="8">Uncharacterized protein</fullName>
    </submittedName>
</protein>
<dbReference type="EMBL" id="HBGE01064867">
    <property type="protein sequence ID" value="CAD9162117.1"/>
    <property type="molecule type" value="Transcribed_RNA"/>
</dbReference>
<dbReference type="GO" id="GO:0005254">
    <property type="term" value="F:chloride channel activity"/>
    <property type="evidence" value="ECO:0007669"/>
    <property type="project" value="InterPro"/>
</dbReference>
<keyword evidence="4" id="KW-1133">Transmembrane helix</keyword>
<comment type="subcellular location">
    <subcellularLocation>
        <location evidence="1">Membrane</location>
        <topology evidence="1">Multi-pass membrane protein</topology>
    </subcellularLocation>
</comment>
<gene>
    <name evidence="8" type="ORF">ACAT0790_LOCUS38882</name>
</gene>
<dbReference type="PANTHER" id="PTHR33281:SF20">
    <property type="match status" value="1"/>
</dbReference>
<name>A0A7S1WDC1_ALECA</name>
<dbReference type="AlphaFoldDB" id="A0A7S1WDC1"/>
<evidence type="ECO:0000256" key="4">
    <source>
        <dbReference type="ARBA" id="ARBA00022989"/>
    </source>
</evidence>
<evidence type="ECO:0000256" key="1">
    <source>
        <dbReference type="ARBA" id="ARBA00004141"/>
    </source>
</evidence>
<organism evidence="8">
    <name type="scientific">Alexandrium catenella</name>
    <name type="common">Red tide dinoflagellate</name>
    <name type="synonym">Gonyaulax catenella</name>
    <dbReference type="NCBI Taxonomy" id="2925"/>
    <lineage>
        <taxon>Eukaryota</taxon>
        <taxon>Sar</taxon>
        <taxon>Alveolata</taxon>
        <taxon>Dinophyceae</taxon>
        <taxon>Gonyaulacales</taxon>
        <taxon>Pyrocystaceae</taxon>
        <taxon>Alexandrium</taxon>
    </lineage>
</organism>
<reference evidence="8" key="1">
    <citation type="submission" date="2021-01" db="EMBL/GenBank/DDBJ databases">
        <authorList>
            <person name="Corre E."/>
            <person name="Pelletier E."/>
            <person name="Niang G."/>
            <person name="Scheremetjew M."/>
            <person name="Finn R."/>
            <person name="Kale V."/>
            <person name="Holt S."/>
            <person name="Cochrane G."/>
            <person name="Meng A."/>
            <person name="Brown T."/>
            <person name="Cohen L."/>
        </authorList>
    </citation>
    <scope>NUCLEOTIDE SEQUENCE</scope>
    <source>
        <strain evidence="8">OF101</strain>
    </source>
</reference>
<evidence type="ECO:0000256" key="5">
    <source>
        <dbReference type="ARBA" id="ARBA00023065"/>
    </source>
</evidence>
<keyword evidence="5" id="KW-0406">Ion transport</keyword>
<keyword evidence="3" id="KW-0812">Transmembrane</keyword>
<dbReference type="Pfam" id="PF25539">
    <property type="entry name" value="Bestrophin_2"/>
    <property type="match status" value="1"/>
</dbReference>
<evidence type="ECO:0000256" key="3">
    <source>
        <dbReference type="ARBA" id="ARBA00022692"/>
    </source>
</evidence>
<evidence type="ECO:0000256" key="2">
    <source>
        <dbReference type="ARBA" id="ARBA00022448"/>
    </source>
</evidence>
<feature type="compositionally biased region" description="Polar residues" evidence="7">
    <location>
        <begin position="222"/>
        <end position="231"/>
    </location>
</feature>
<dbReference type="PANTHER" id="PTHR33281">
    <property type="entry name" value="UPF0187 PROTEIN YNEE"/>
    <property type="match status" value="1"/>
</dbReference>
<evidence type="ECO:0000256" key="6">
    <source>
        <dbReference type="ARBA" id="ARBA00023136"/>
    </source>
</evidence>
<feature type="compositionally biased region" description="Basic and acidic residues" evidence="7">
    <location>
        <begin position="323"/>
        <end position="340"/>
    </location>
</feature>
<proteinExistence type="predicted"/>